<dbReference type="InterPro" id="IPR041033">
    <property type="entry name" value="SpaA_PFL_dom_1"/>
</dbReference>
<keyword evidence="1" id="KW-0134">Cell wall</keyword>
<dbReference type="NCBIfam" id="NF033902">
    <property type="entry name" value="iso_D2_wall_anc"/>
    <property type="match status" value="1"/>
</dbReference>
<feature type="domain" description="Gram-positive cocci surface proteins LPxTG" evidence="7">
    <location>
        <begin position="491"/>
        <end position="524"/>
    </location>
</feature>
<dbReference type="PROSITE" id="PS50847">
    <property type="entry name" value="GRAM_POS_ANCHORING"/>
    <property type="match status" value="1"/>
</dbReference>
<evidence type="ECO:0000256" key="2">
    <source>
        <dbReference type="ARBA" id="ARBA00022525"/>
    </source>
</evidence>
<keyword evidence="3 6" id="KW-0732">Signal</keyword>
<dbReference type="InterPro" id="IPR019931">
    <property type="entry name" value="LPXTG_anchor"/>
</dbReference>
<dbReference type="AlphaFoldDB" id="A0A9X4MKD5"/>
<evidence type="ECO:0000256" key="3">
    <source>
        <dbReference type="ARBA" id="ARBA00022729"/>
    </source>
</evidence>
<dbReference type="Proteomes" id="UP001152879">
    <property type="component" value="Unassembled WGS sequence"/>
</dbReference>
<dbReference type="Pfam" id="PF16555">
    <property type="entry name" value="GramPos_pilinD1"/>
    <property type="match status" value="1"/>
</dbReference>
<evidence type="ECO:0000259" key="7">
    <source>
        <dbReference type="PROSITE" id="PS50847"/>
    </source>
</evidence>
<dbReference type="InterPro" id="IPR048052">
    <property type="entry name" value="FM1-like"/>
</dbReference>
<keyword evidence="5" id="KW-0812">Transmembrane</keyword>
<evidence type="ECO:0000313" key="8">
    <source>
        <dbReference type="EMBL" id="MDG4512120.1"/>
    </source>
</evidence>
<reference evidence="8" key="1">
    <citation type="submission" date="2022-07" db="EMBL/GenBank/DDBJ databases">
        <title>Whole Genome Sequencing of Streptococcus suis.</title>
        <authorList>
            <person name="Dai X."/>
            <person name="Huang J."/>
            <person name="Wang L."/>
        </authorList>
    </citation>
    <scope>NUCLEOTIDE SEQUENCE</scope>
    <source>
        <strain evidence="8">SFB2</strain>
    </source>
</reference>
<gene>
    <name evidence="8" type="ORF">NOL15_04535</name>
</gene>
<evidence type="ECO:0000313" key="9">
    <source>
        <dbReference type="Proteomes" id="UP001152879"/>
    </source>
</evidence>
<dbReference type="NCBIfam" id="TIGR04226">
    <property type="entry name" value="RrgB_K2N_iso_D2"/>
    <property type="match status" value="1"/>
</dbReference>
<name>A0A9X4MKD5_STRSU</name>
<feature type="chain" id="PRO_5040752677" evidence="6">
    <location>
        <begin position="29"/>
        <end position="524"/>
    </location>
</feature>
<feature type="transmembrane region" description="Helical" evidence="5">
    <location>
        <begin position="495"/>
        <end position="517"/>
    </location>
</feature>
<dbReference type="InterPro" id="IPR026466">
    <property type="entry name" value="Fim_isopep_form_D2_dom"/>
</dbReference>
<dbReference type="NCBIfam" id="TIGR01167">
    <property type="entry name" value="LPXTG_anchor"/>
    <property type="match status" value="1"/>
</dbReference>
<protein>
    <submittedName>
        <fullName evidence="8">SpaH/EbpB family LPXTG-anchored major pilin</fullName>
    </submittedName>
</protein>
<dbReference type="Gene3D" id="2.60.40.10">
    <property type="entry name" value="Immunoglobulins"/>
    <property type="match status" value="2"/>
</dbReference>
<dbReference type="Pfam" id="PF00746">
    <property type="entry name" value="Gram_pos_anchor"/>
    <property type="match status" value="1"/>
</dbReference>
<evidence type="ECO:0000256" key="4">
    <source>
        <dbReference type="ARBA" id="ARBA00023088"/>
    </source>
</evidence>
<dbReference type="EMBL" id="JANFML010000010">
    <property type="protein sequence ID" value="MDG4512120.1"/>
    <property type="molecule type" value="Genomic_DNA"/>
</dbReference>
<keyword evidence="5" id="KW-1133">Transmembrane helix</keyword>
<feature type="signal peptide" evidence="6">
    <location>
        <begin position="1"/>
        <end position="28"/>
    </location>
</feature>
<evidence type="ECO:0000256" key="1">
    <source>
        <dbReference type="ARBA" id="ARBA00022512"/>
    </source>
</evidence>
<keyword evidence="4" id="KW-0572">Peptidoglycan-anchor</keyword>
<comment type="caution">
    <text evidence="8">The sequence shown here is derived from an EMBL/GenBank/DDBJ whole genome shotgun (WGS) entry which is preliminary data.</text>
</comment>
<accession>A0A9X4MKD5</accession>
<evidence type="ECO:0000256" key="5">
    <source>
        <dbReference type="SAM" id="Phobius"/>
    </source>
</evidence>
<dbReference type="Gene3D" id="2.60.40.740">
    <property type="match status" value="1"/>
</dbReference>
<organism evidence="8 9">
    <name type="scientific">Streptococcus suis</name>
    <dbReference type="NCBI Taxonomy" id="1307"/>
    <lineage>
        <taxon>Bacteria</taxon>
        <taxon>Bacillati</taxon>
        <taxon>Bacillota</taxon>
        <taxon>Bacilli</taxon>
        <taxon>Lactobacillales</taxon>
        <taxon>Streptococcaceae</taxon>
        <taxon>Streptococcus</taxon>
    </lineage>
</organism>
<sequence length="524" mass="56914">MKKIKVFALLTTLFVGIFSNLFTPVVSADETPGSATVTIHKVKDYKNGRITNTGSKLELPGLEFLDGITYNVYDVTAAYHTKYNAEYKPAEAQAADDKARDHVQGTAGLAPTVSDAKLVATETTAEGGAATFSLPKKSGGKDAVYVFVEQPKTGITKAENNLVLSFPVYQLNGDGEYTDTPLDEIHLYPKNTTETIEPKKEIIDPNTDTAGHNNYNIGQDINFKLSTKIPTNIGIKEVDGGKPYYNTFGLIDTHDTTLTFNPAGTHKLEVAGTSIVLTDKGEKPDYTIVEGEPIPAEGKATFKVKLTQAGINKLAAQGGNTLEFTYTMKLNATAVMDTKNVNQVTVEYGNGDFNDVVEKPGNTTEVYTGGYRFIKTDVSTNKPLAGAEFVVRDAATEGQYLKIDDTTKEISWVDTYGEATKFKTESNGIVDIKGLTYGTYYLEERKAPEDYVKLSERIAFDVKFNSYTARTTTTPTEVKEHKVPNTPKGFLPKTGGAGIILFVALGAAMVGLAGVYFTSRRKDA</sequence>
<keyword evidence="2" id="KW-0964">Secreted</keyword>
<dbReference type="InterPro" id="IPR032364">
    <property type="entry name" value="GramPos_pilinD1_N"/>
</dbReference>
<proteinExistence type="predicted"/>
<dbReference type="InterPro" id="IPR013783">
    <property type="entry name" value="Ig-like_fold"/>
</dbReference>
<dbReference type="Pfam" id="PF17802">
    <property type="entry name" value="SpaA"/>
    <property type="match status" value="1"/>
</dbReference>
<keyword evidence="5" id="KW-0472">Membrane</keyword>
<evidence type="ECO:0000256" key="6">
    <source>
        <dbReference type="SAM" id="SignalP"/>
    </source>
</evidence>